<gene>
    <name evidence="1" type="ORF">WMO19_06290</name>
</gene>
<dbReference type="RefSeq" id="WP_349170800.1">
    <property type="nucleotide sequence ID" value="NZ_JBBMFO010000018.1"/>
</dbReference>
<name>A0ABV1CEW2_9FIRM</name>
<accession>A0ABV1CEW2</accession>
<dbReference type="EMBL" id="JBBMFO010000018">
    <property type="protein sequence ID" value="MEQ2401214.1"/>
    <property type="molecule type" value="Genomic_DNA"/>
</dbReference>
<sequence>MTYQSNQFSQKYEIIDFEIFLTSDCEYDDIMLGRIDFFKYLWRDEVEVKKFIASIKFYTFNIYNIEDMLLLADSISGDLEYVASAYNVYCNEVGGIGSVAIIDDFNLIDEPKDFYEKTQMIKYFLAKTIEKLQIIGTGTLLFMSKALILDLNKSDRIYLINELLDINCIPIYQDESDIVLARNLV</sequence>
<protein>
    <submittedName>
        <fullName evidence="1">Uncharacterized protein</fullName>
    </submittedName>
</protein>
<keyword evidence="2" id="KW-1185">Reference proteome</keyword>
<reference evidence="1 2" key="1">
    <citation type="submission" date="2024-03" db="EMBL/GenBank/DDBJ databases">
        <title>Human intestinal bacterial collection.</title>
        <authorList>
            <person name="Pauvert C."/>
            <person name="Hitch T.C.A."/>
            <person name="Clavel T."/>
        </authorList>
    </citation>
    <scope>NUCLEOTIDE SEQUENCE [LARGE SCALE GENOMIC DNA]</scope>
    <source>
        <strain evidence="1 2">CLA-SR-H025</strain>
    </source>
</reference>
<evidence type="ECO:0000313" key="1">
    <source>
        <dbReference type="EMBL" id="MEQ2401214.1"/>
    </source>
</evidence>
<organism evidence="1 2">
    <name type="scientific">Peptoniphilus hominis</name>
    <name type="common">ex Hitch et al. 2025</name>
    <dbReference type="NCBI Taxonomy" id="3133174"/>
    <lineage>
        <taxon>Bacteria</taxon>
        <taxon>Bacillati</taxon>
        <taxon>Bacillota</taxon>
        <taxon>Tissierellia</taxon>
        <taxon>Tissierellales</taxon>
        <taxon>Peptoniphilaceae</taxon>
        <taxon>Peptoniphilus</taxon>
    </lineage>
</organism>
<evidence type="ECO:0000313" key="2">
    <source>
        <dbReference type="Proteomes" id="UP001447979"/>
    </source>
</evidence>
<comment type="caution">
    <text evidence="1">The sequence shown here is derived from an EMBL/GenBank/DDBJ whole genome shotgun (WGS) entry which is preliminary data.</text>
</comment>
<dbReference type="Proteomes" id="UP001447979">
    <property type="component" value="Unassembled WGS sequence"/>
</dbReference>
<proteinExistence type="predicted"/>